<dbReference type="CDD" id="cd01392">
    <property type="entry name" value="HTH_LacI"/>
    <property type="match status" value="1"/>
</dbReference>
<protein>
    <submittedName>
        <fullName evidence="6">LacI family transcriptional regulator</fullName>
    </submittedName>
</protein>
<gene>
    <name evidence="6" type="ORF">NP064_07350</name>
</gene>
<dbReference type="InterPro" id="IPR046335">
    <property type="entry name" value="LacI/GalR-like_sensor"/>
</dbReference>
<keyword evidence="3" id="KW-0238">DNA-binding</keyword>
<evidence type="ECO:0000313" key="7">
    <source>
        <dbReference type="Proteomes" id="UP001316189"/>
    </source>
</evidence>
<evidence type="ECO:0000259" key="5">
    <source>
        <dbReference type="PROSITE" id="PS50932"/>
    </source>
</evidence>
<evidence type="ECO:0000256" key="3">
    <source>
        <dbReference type="ARBA" id="ARBA00023125"/>
    </source>
</evidence>
<dbReference type="Gene3D" id="1.10.260.40">
    <property type="entry name" value="lambda repressor-like DNA-binding domains"/>
    <property type="match status" value="1"/>
</dbReference>
<dbReference type="SUPFAM" id="SSF47413">
    <property type="entry name" value="lambda repressor-like DNA-binding domains"/>
    <property type="match status" value="1"/>
</dbReference>
<keyword evidence="4" id="KW-0804">Transcription</keyword>
<dbReference type="EMBL" id="CP101988">
    <property type="protein sequence ID" value="UUI76687.1"/>
    <property type="molecule type" value="Genomic_DNA"/>
</dbReference>
<dbReference type="InterPro" id="IPR028082">
    <property type="entry name" value="Peripla_BP_I"/>
</dbReference>
<organism evidence="6 7">
    <name type="scientific">Cellulomonas chengniuliangii</name>
    <dbReference type="NCBI Taxonomy" id="2968084"/>
    <lineage>
        <taxon>Bacteria</taxon>
        <taxon>Bacillati</taxon>
        <taxon>Actinomycetota</taxon>
        <taxon>Actinomycetes</taxon>
        <taxon>Micrococcales</taxon>
        <taxon>Cellulomonadaceae</taxon>
        <taxon>Cellulomonas</taxon>
    </lineage>
</organism>
<accession>A0ABY5L515</accession>
<dbReference type="RefSeq" id="WP_227568976.1">
    <property type="nucleotide sequence ID" value="NZ_CP101988.1"/>
</dbReference>
<keyword evidence="1" id="KW-0678">Repressor</keyword>
<proteinExistence type="predicted"/>
<evidence type="ECO:0000256" key="2">
    <source>
        <dbReference type="ARBA" id="ARBA00023015"/>
    </source>
</evidence>
<dbReference type="InterPro" id="IPR000843">
    <property type="entry name" value="HTH_LacI"/>
</dbReference>
<keyword evidence="7" id="KW-1185">Reference proteome</keyword>
<dbReference type="Pfam" id="PF00356">
    <property type="entry name" value="LacI"/>
    <property type="match status" value="1"/>
</dbReference>
<dbReference type="SMART" id="SM00354">
    <property type="entry name" value="HTH_LACI"/>
    <property type="match status" value="1"/>
</dbReference>
<dbReference type="PROSITE" id="PS50932">
    <property type="entry name" value="HTH_LACI_2"/>
    <property type="match status" value="1"/>
</dbReference>
<evidence type="ECO:0000313" key="6">
    <source>
        <dbReference type="EMBL" id="UUI76687.1"/>
    </source>
</evidence>
<dbReference type="PANTHER" id="PTHR30146:SF148">
    <property type="entry name" value="HTH-TYPE TRANSCRIPTIONAL REPRESSOR PURR-RELATED"/>
    <property type="match status" value="1"/>
</dbReference>
<dbReference type="SUPFAM" id="SSF53822">
    <property type="entry name" value="Periplasmic binding protein-like I"/>
    <property type="match status" value="1"/>
</dbReference>
<dbReference type="CDD" id="cd06267">
    <property type="entry name" value="PBP1_LacI_sugar_binding-like"/>
    <property type="match status" value="1"/>
</dbReference>
<dbReference type="Gene3D" id="3.40.50.2300">
    <property type="match status" value="2"/>
</dbReference>
<dbReference type="PANTHER" id="PTHR30146">
    <property type="entry name" value="LACI-RELATED TRANSCRIPTIONAL REPRESSOR"/>
    <property type="match status" value="1"/>
</dbReference>
<feature type="domain" description="HTH lacI-type" evidence="5">
    <location>
        <begin position="17"/>
        <end position="73"/>
    </location>
</feature>
<dbReference type="InterPro" id="IPR010982">
    <property type="entry name" value="Lambda_DNA-bd_dom_sf"/>
</dbReference>
<name>A0ABY5L515_9CELL</name>
<dbReference type="Pfam" id="PF13377">
    <property type="entry name" value="Peripla_BP_3"/>
    <property type="match status" value="1"/>
</dbReference>
<evidence type="ECO:0000256" key="4">
    <source>
        <dbReference type="ARBA" id="ARBA00023163"/>
    </source>
</evidence>
<keyword evidence="2" id="KW-0805">Transcription regulation</keyword>
<reference evidence="6 7" key="1">
    <citation type="submission" date="2022-07" db="EMBL/GenBank/DDBJ databases">
        <title>Novel species in genus cellulomonas.</title>
        <authorList>
            <person name="Ye L."/>
        </authorList>
    </citation>
    <scope>NUCLEOTIDE SEQUENCE [LARGE SCALE GENOMIC DNA]</scope>
    <source>
        <strain evidence="7">zg-Y338</strain>
    </source>
</reference>
<dbReference type="Proteomes" id="UP001316189">
    <property type="component" value="Chromosome"/>
</dbReference>
<evidence type="ECO:0000256" key="1">
    <source>
        <dbReference type="ARBA" id="ARBA00022491"/>
    </source>
</evidence>
<sequence length="353" mass="37064">MASTQDKGGLGEVRRPARIRDVAARAGVSPGLVSRLLNNDPTLTVRPETRAQVMDAVRELDYVASSAAASLRRNRADALGLVLDRVTNPVFADVVHGAEEAATEIGCGLLILDAEEIARDTAFLTEVVKSRRVDGLLLQGGYGPDAGLLARYSAEIPSVIVNSPGNDVASGVSLEDEAATRLATSHLIELGHRDVAFVAGAPGAASDTRLRGFRAALRDAGLEARPDRILGGGWQAEDGLQAVRASDPSTSPVTAYVAASSVVALGVVSALAEAQVRVPEDVSVVGIHDPWFAPYLAPALTTVALPLFELGRQSVLQLMEHLQSGKPSETVITDPAPRLVVRGSTRPPRSFRA</sequence>